<organism evidence="3 4">
    <name type="scientific">Candidatus Aquarickettsia rohweri</name>
    <dbReference type="NCBI Taxonomy" id="2602574"/>
    <lineage>
        <taxon>Bacteria</taxon>
        <taxon>Pseudomonadati</taxon>
        <taxon>Pseudomonadota</taxon>
        <taxon>Alphaproteobacteria</taxon>
        <taxon>Rickettsiales</taxon>
        <taxon>Candidatus Midichloriaceae</taxon>
        <taxon>Candidatus Aquarickettsia</taxon>
    </lineage>
</organism>
<reference evidence="4" key="1">
    <citation type="submission" date="2018-11" db="EMBL/GenBank/DDBJ databases">
        <title>Phylogenetic, genomic, and biogeographic characterization of a novel and ubiquitous marine invertebrate-associated Rickettsiales parasite, Candidatus Marinoinvertebrata rohwerii, gen. nov., sp. nov.</title>
        <authorList>
            <person name="Klinges J.G."/>
            <person name="Rosales S.M."/>
            <person name="Mcminds R."/>
            <person name="Shaver E.C."/>
            <person name="Shantz A."/>
            <person name="Peters E.C."/>
            <person name="Burkepile D.E."/>
            <person name="Silliman B.R."/>
            <person name="Vega Thurber R.L."/>
        </authorList>
    </citation>
    <scope>NUCLEOTIDE SEQUENCE [LARGE SCALE GENOMIC DNA]</scope>
    <source>
        <strain evidence="4">a_cerv_44</strain>
    </source>
</reference>
<evidence type="ECO:0000256" key="2">
    <source>
        <dbReference type="SAM" id="MobiDB-lite"/>
    </source>
</evidence>
<protein>
    <submittedName>
        <fullName evidence="3">Uncharacterized protein</fullName>
    </submittedName>
</protein>
<gene>
    <name evidence="3" type="ORF">EIC27_01905</name>
</gene>
<keyword evidence="1" id="KW-0175">Coiled coil</keyword>
<feature type="region of interest" description="Disordered" evidence="2">
    <location>
        <begin position="1"/>
        <end position="27"/>
    </location>
</feature>
<evidence type="ECO:0000313" key="4">
    <source>
        <dbReference type="Proteomes" id="UP000279470"/>
    </source>
</evidence>
<dbReference type="AlphaFoldDB" id="A0A429XSM0"/>
<feature type="coiled-coil region" evidence="1">
    <location>
        <begin position="42"/>
        <end position="74"/>
    </location>
</feature>
<name>A0A429XSM0_9RICK</name>
<evidence type="ECO:0000313" key="3">
    <source>
        <dbReference type="EMBL" id="RST70055.1"/>
    </source>
</evidence>
<evidence type="ECO:0000256" key="1">
    <source>
        <dbReference type="SAM" id="Coils"/>
    </source>
</evidence>
<feature type="region of interest" description="Disordered" evidence="2">
    <location>
        <begin position="97"/>
        <end position="119"/>
    </location>
</feature>
<feature type="compositionally biased region" description="Basic and acidic residues" evidence="2">
    <location>
        <begin position="1"/>
        <end position="12"/>
    </location>
</feature>
<comment type="caution">
    <text evidence="3">The sequence shown here is derived from an EMBL/GenBank/DDBJ whole genome shotgun (WGS) entry which is preliminary data.</text>
</comment>
<dbReference type="EMBL" id="RXFM01000017">
    <property type="protein sequence ID" value="RST70055.1"/>
    <property type="molecule type" value="Genomic_DNA"/>
</dbReference>
<keyword evidence="4" id="KW-1185">Reference proteome</keyword>
<feature type="compositionally biased region" description="Low complexity" evidence="2">
    <location>
        <begin position="103"/>
        <end position="119"/>
    </location>
</feature>
<dbReference type="Proteomes" id="UP000279470">
    <property type="component" value="Unassembled WGS sequence"/>
</dbReference>
<accession>A0A429XSM0</accession>
<proteinExistence type="predicted"/>
<sequence length="738" mass="82606">MAKLNKNNDNKQKLYGGYSFNSDEFNVEDKTRTYEEQKEKFLADQKEKKDKAKIAKLEAEQKKLEALKANNEYNYVHVKVDNQKNDDLEKKYSDVKSNISTAPNSNNNSPGRNNENDNNNYEYMYNKMIPKNKKQNYEYINNSIKNNKMKGNITEDTWKKYIDHNKSNNPTFAKVLKNLDELANKGESGAKVNINGVKLNNGELELVQSSESALDPYNEKLWAGGRFLLRFDTPDGADEFLASIDTIALYRREAATHGSKYRGKELVEKKESGISALFKGLFFGTHYGVDMANDSTEEVQSPGHLYINKENHTLKYYASKIPLVGSYFKANHYSEIQIGIENHEAPGVFRVFLDKTGIKKAAHSTSGESDGINQIGDAKNIYKVKLDDQGNIKNQDGLKSYLGKADVADKNITDLKGEWSDLGGNSGYQYKQQDDLYFVKDPKANVFVVNPKTLKDGGEVIFDIHGKVIDVEDTSKVTPVNEDSFTLKDTRDVLHGAIVMPQAYSLTKSIAKEVVDPFPKAFGFNHNISEYISEEDKQLASNIDEVAISIGNRVSDIFNYGFNTLTGKPIEFIKAADVCLGGYPSNILSMPYEYMIKPMAQDGLNATFNALNFYFDGWSIFVNPAINSVTGVVDNHVEQYAPTDESSSAYTYGYNSFYAGYSFGKHYMLHANNTGLHKTTFSSEKFAGAIGKTVGDVNRQNNIEEEVKDEDVGVITYALDAGVIYGLTGNSTTPTEKK</sequence>
<dbReference type="RefSeq" id="WP_126044467.1">
    <property type="nucleotide sequence ID" value="NZ_RXFM01000017.1"/>
</dbReference>